<feature type="domain" description="Methyltransferase" evidence="2">
    <location>
        <begin position="58"/>
        <end position="124"/>
    </location>
</feature>
<dbReference type="Gene3D" id="3.40.50.150">
    <property type="entry name" value="Vaccinia Virus protein VP39"/>
    <property type="match status" value="1"/>
</dbReference>
<feature type="non-terminal residue" evidence="3">
    <location>
        <position position="125"/>
    </location>
</feature>
<dbReference type="Pfam" id="PF13649">
    <property type="entry name" value="Methyltransf_25"/>
    <property type="match status" value="1"/>
</dbReference>
<keyword evidence="1" id="KW-0808">Transferase</keyword>
<evidence type="ECO:0000256" key="1">
    <source>
        <dbReference type="ARBA" id="ARBA00022679"/>
    </source>
</evidence>
<dbReference type="GO" id="GO:0005524">
    <property type="term" value="F:ATP binding"/>
    <property type="evidence" value="ECO:0007669"/>
    <property type="project" value="InterPro"/>
</dbReference>
<comment type="caution">
    <text evidence="3">The sequence shown here is derived from an EMBL/GenBank/DDBJ whole genome shotgun (WGS) entry which is preliminary data.</text>
</comment>
<dbReference type="GO" id="GO:0016740">
    <property type="term" value="F:transferase activity"/>
    <property type="evidence" value="ECO:0007669"/>
    <property type="project" value="UniProtKB-KW"/>
</dbReference>
<reference evidence="3" key="1">
    <citation type="journal article" date="2014" name="Front. Microbiol.">
        <title>High frequency of phylogenetically diverse reductive dehalogenase-homologous genes in deep subseafloor sedimentary metagenomes.</title>
        <authorList>
            <person name="Kawai M."/>
            <person name="Futagami T."/>
            <person name="Toyoda A."/>
            <person name="Takaki Y."/>
            <person name="Nishi S."/>
            <person name="Hori S."/>
            <person name="Arai W."/>
            <person name="Tsubouchi T."/>
            <person name="Morono Y."/>
            <person name="Uchiyama I."/>
            <person name="Ito T."/>
            <person name="Fujiyama A."/>
            <person name="Inagaki F."/>
            <person name="Takami H."/>
        </authorList>
    </citation>
    <scope>NUCLEOTIDE SEQUENCE</scope>
    <source>
        <strain evidence="3">Expedition CK06-06</strain>
    </source>
</reference>
<gene>
    <name evidence="3" type="ORF">S01H1_31793</name>
</gene>
<accession>X0THY4</accession>
<dbReference type="SUPFAM" id="SSF53335">
    <property type="entry name" value="S-adenosyl-L-methionine-dependent methyltransferases"/>
    <property type="match status" value="1"/>
</dbReference>
<dbReference type="AlphaFoldDB" id="X0THY4"/>
<dbReference type="InterPro" id="IPR041698">
    <property type="entry name" value="Methyltransf_25"/>
</dbReference>
<dbReference type="CDD" id="cd02440">
    <property type="entry name" value="AdoMet_MTases"/>
    <property type="match status" value="1"/>
</dbReference>
<proteinExistence type="predicted"/>
<name>X0THY4_9ZZZZ</name>
<sequence length="125" mass="14216">MKNNIYKILVKFALRLHNFSYKLSSRFATKAEEGLHPKHRLMDYHKFFVDNINSNDIVLDIGCGNGALTYDVGKKAKKVVGTDLNKVNIRIAKEKYSAPNTEYIVGDVTRDLPNNKFDVIILSNV</sequence>
<dbReference type="InterPro" id="IPR029063">
    <property type="entry name" value="SAM-dependent_MTases_sf"/>
</dbReference>
<evidence type="ECO:0000259" key="2">
    <source>
        <dbReference type="Pfam" id="PF13649"/>
    </source>
</evidence>
<dbReference type="PANTHER" id="PTHR43861">
    <property type="entry name" value="TRANS-ACONITATE 2-METHYLTRANSFERASE-RELATED"/>
    <property type="match status" value="1"/>
</dbReference>
<organism evidence="3">
    <name type="scientific">marine sediment metagenome</name>
    <dbReference type="NCBI Taxonomy" id="412755"/>
    <lineage>
        <taxon>unclassified sequences</taxon>
        <taxon>metagenomes</taxon>
        <taxon>ecological metagenomes</taxon>
    </lineage>
</organism>
<dbReference type="EMBL" id="BARS01019641">
    <property type="protein sequence ID" value="GAF93143.1"/>
    <property type="molecule type" value="Genomic_DNA"/>
</dbReference>
<dbReference type="InterPro" id="IPR017441">
    <property type="entry name" value="Protein_kinase_ATP_BS"/>
</dbReference>
<protein>
    <recommendedName>
        <fullName evidence="2">Methyltransferase domain-containing protein</fullName>
    </recommendedName>
</protein>
<dbReference type="PROSITE" id="PS00107">
    <property type="entry name" value="PROTEIN_KINASE_ATP"/>
    <property type="match status" value="1"/>
</dbReference>
<evidence type="ECO:0000313" key="3">
    <source>
        <dbReference type="EMBL" id="GAF93143.1"/>
    </source>
</evidence>